<sequence length="44" mass="4932">MRTHGKIPAAFLSIGLSVRLTLFCSKQSVMMDDVITINLYLESM</sequence>
<reference evidence="2" key="1">
    <citation type="submission" date="2014-11" db="EMBL/GenBank/DDBJ databases">
        <authorList>
            <person name="Amaro Gonzalez C."/>
        </authorList>
    </citation>
    <scope>NUCLEOTIDE SEQUENCE</scope>
</reference>
<evidence type="ECO:0000256" key="1">
    <source>
        <dbReference type="SAM" id="SignalP"/>
    </source>
</evidence>
<feature type="signal peptide" evidence="1">
    <location>
        <begin position="1"/>
        <end position="17"/>
    </location>
</feature>
<accession>A0A0E9XYY4</accession>
<organism evidence="2">
    <name type="scientific">Anguilla anguilla</name>
    <name type="common">European freshwater eel</name>
    <name type="synonym">Muraena anguilla</name>
    <dbReference type="NCBI Taxonomy" id="7936"/>
    <lineage>
        <taxon>Eukaryota</taxon>
        <taxon>Metazoa</taxon>
        <taxon>Chordata</taxon>
        <taxon>Craniata</taxon>
        <taxon>Vertebrata</taxon>
        <taxon>Euteleostomi</taxon>
        <taxon>Actinopterygii</taxon>
        <taxon>Neopterygii</taxon>
        <taxon>Teleostei</taxon>
        <taxon>Anguilliformes</taxon>
        <taxon>Anguillidae</taxon>
        <taxon>Anguilla</taxon>
    </lineage>
</organism>
<keyword evidence="1" id="KW-0732">Signal</keyword>
<dbReference type="AlphaFoldDB" id="A0A0E9XYY4"/>
<protein>
    <submittedName>
        <fullName evidence="2">Uncharacterized protein</fullName>
    </submittedName>
</protein>
<reference evidence="2" key="2">
    <citation type="journal article" date="2015" name="Fish Shellfish Immunol.">
        <title>Early steps in the European eel (Anguilla anguilla)-Vibrio vulnificus interaction in the gills: Role of the RtxA13 toxin.</title>
        <authorList>
            <person name="Callol A."/>
            <person name="Pajuelo D."/>
            <person name="Ebbesson L."/>
            <person name="Teles M."/>
            <person name="MacKenzie S."/>
            <person name="Amaro C."/>
        </authorList>
    </citation>
    <scope>NUCLEOTIDE SEQUENCE</scope>
</reference>
<evidence type="ECO:0000313" key="2">
    <source>
        <dbReference type="EMBL" id="JAI06889.1"/>
    </source>
</evidence>
<feature type="chain" id="PRO_5005179450" evidence="1">
    <location>
        <begin position="18"/>
        <end position="44"/>
    </location>
</feature>
<name>A0A0E9XYY4_ANGAN</name>
<dbReference type="EMBL" id="GBXM01001689">
    <property type="protein sequence ID" value="JAI06889.1"/>
    <property type="molecule type" value="Transcribed_RNA"/>
</dbReference>
<proteinExistence type="predicted"/>